<feature type="non-terminal residue" evidence="2">
    <location>
        <position position="100"/>
    </location>
</feature>
<dbReference type="EMBL" id="BARU01047257">
    <property type="protein sequence ID" value="GAH97808.1"/>
    <property type="molecule type" value="Genomic_DNA"/>
</dbReference>
<evidence type="ECO:0000256" key="1">
    <source>
        <dbReference type="SAM" id="Coils"/>
    </source>
</evidence>
<reference evidence="2" key="1">
    <citation type="journal article" date="2014" name="Front. Microbiol.">
        <title>High frequency of phylogenetically diverse reductive dehalogenase-homologous genes in deep subseafloor sedimentary metagenomes.</title>
        <authorList>
            <person name="Kawai M."/>
            <person name="Futagami T."/>
            <person name="Toyoda A."/>
            <person name="Takaki Y."/>
            <person name="Nishi S."/>
            <person name="Hori S."/>
            <person name="Arai W."/>
            <person name="Tsubouchi T."/>
            <person name="Morono Y."/>
            <person name="Uchiyama I."/>
            <person name="Ito T."/>
            <person name="Fujiyama A."/>
            <person name="Inagaki F."/>
            <person name="Takami H."/>
        </authorList>
    </citation>
    <scope>NUCLEOTIDE SEQUENCE</scope>
    <source>
        <strain evidence="2">Expedition CK06-06</strain>
    </source>
</reference>
<keyword evidence="1" id="KW-0175">Coiled coil</keyword>
<dbReference type="AlphaFoldDB" id="X1LUI3"/>
<feature type="coiled-coil region" evidence="1">
    <location>
        <begin position="6"/>
        <end position="33"/>
    </location>
</feature>
<evidence type="ECO:0000313" key="2">
    <source>
        <dbReference type="EMBL" id="GAH97808.1"/>
    </source>
</evidence>
<gene>
    <name evidence="2" type="ORF">S03H2_70895</name>
</gene>
<proteinExistence type="predicted"/>
<sequence>MEVSDEKSAKMEIKNLERKAAKLKKENDLKKAVEIYENASILAETWNLSVDSEKLKEKARLVNIKYLEIEMNKLVEDAEKAVKDKIYIEAFEKYLEASRK</sequence>
<name>X1LUI3_9ZZZZ</name>
<organism evidence="2">
    <name type="scientific">marine sediment metagenome</name>
    <dbReference type="NCBI Taxonomy" id="412755"/>
    <lineage>
        <taxon>unclassified sequences</taxon>
        <taxon>metagenomes</taxon>
        <taxon>ecological metagenomes</taxon>
    </lineage>
</organism>
<accession>X1LUI3</accession>
<comment type="caution">
    <text evidence="2">The sequence shown here is derived from an EMBL/GenBank/DDBJ whole genome shotgun (WGS) entry which is preliminary data.</text>
</comment>
<protein>
    <submittedName>
        <fullName evidence="2">Uncharacterized protein</fullName>
    </submittedName>
</protein>